<dbReference type="OrthoDB" id="2789670at2759"/>
<dbReference type="PANTHER" id="PTHR46300:SF7">
    <property type="entry name" value="P450, PUTATIVE (EUROFUNG)-RELATED"/>
    <property type="match status" value="1"/>
</dbReference>
<reference evidence="15 16" key="1">
    <citation type="submission" date="2016-07" db="EMBL/GenBank/DDBJ databases">
        <title>Draft genome of the white-rot fungus Obba rivulosa 3A-2.</title>
        <authorList>
            <consortium name="DOE Joint Genome Institute"/>
            <person name="Miettinen O."/>
            <person name="Riley R."/>
            <person name="Acob R."/>
            <person name="Barry K."/>
            <person name="Cullen D."/>
            <person name="De Vries R."/>
            <person name="Hainaut M."/>
            <person name="Hatakka A."/>
            <person name="Henrissat B."/>
            <person name="Hilden K."/>
            <person name="Kuo R."/>
            <person name="Labutti K."/>
            <person name="Lipzen A."/>
            <person name="Makela M.R."/>
            <person name="Sandor L."/>
            <person name="Spatafora J.W."/>
            <person name="Grigoriev I.V."/>
            <person name="Hibbett D.S."/>
        </authorList>
    </citation>
    <scope>NUCLEOTIDE SEQUENCE [LARGE SCALE GENOMIC DNA]</scope>
    <source>
        <strain evidence="15 16">3A-2</strain>
    </source>
</reference>
<evidence type="ECO:0000256" key="11">
    <source>
        <dbReference type="ARBA" id="ARBA00023033"/>
    </source>
</evidence>
<organism evidence="15 16">
    <name type="scientific">Obba rivulosa</name>
    <dbReference type="NCBI Taxonomy" id="1052685"/>
    <lineage>
        <taxon>Eukaryota</taxon>
        <taxon>Fungi</taxon>
        <taxon>Dikarya</taxon>
        <taxon>Basidiomycota</taxon>
        <taxon>Agaricomycotina</taxon>
        <taxon>Agaricomycetes</taxon>
        <taxon>Polyporales</taxon>
        <taxon>Gelatoporiaceae</taxon>
        <taxon>Obba</taxon>
    </lineage>
</organism>
<comment type="pathway">
    <text evidence="3">Secondary metabolite biosynthesis.</text>
</comment>
<dbReference type="PRINTS" id="PR00385">
    <property type="entry name" value="P450"/>
</dbReference>
<dbReference type="InterPro" id="IPR050364">
    <property type="entry name" value="Cytochrome_P450_fung"/>
</dbReference>
<evidence type="ECO:0000256" key="10">
    <source>
        <dbReference type="ARBA" id="ARBA00023004"/>
    </source>
</evidence>
<comment type="cofactor">
    <cofactor evidence="1 13">
        <name>heme</name>
        <dbReference type="ChEBI" id="CHEBI:30413"/>
    </cofactor>
</comment>
<keyword evidence="16" id="KW-1185">Reference proteome</keyword>
<keyword evidence="5 13" id="KW-0349">Heme</keyword>
<evidence type="ECO:0000256" key="1">
    <source>
        <dbReference type="ARBA" id="ARBA00001971"/>
    </source>
</evidence>
<keyword evidence="9 14" id="KW-0560">Oxidoreductase</keyword>
<keyword evidence="12" id="KW-0472">Membrane</keyword>
<dbReference type="Pfam" id="PF00067">
    <property type="entry name" value="p450"/>
    <property type="match status" value="1"/>
</dbReference>
<keyword evidence="7 13" id="KW-0479">Metal-binding</keyword>
<evidence type="ECO:0000256" key="3">
    <source>
        <dbReference type="ARBA" id="ARBA00005179"/>
    </source>
</evidence>
<comment type="similarity">
    <text evidence="4 14">Belongs to the cytochrome P450 family.</text>
</comment>
<evidence type="ECO:0000256" key="9">
    <source>
        <dbReference type="ARBA" id="ARBA00023002"/>
    </source>
</evidence>
<dbReference type="PROSITE" id="PS00086">
    <property type="entry name" value="CYTOCHROME_P450"/>
    <property type="match status" value="1"/>
</dbReference>
<evidence type="ECO:0000313" key="16">
    <source>
        <dbReference type="Proteomes" id="UP000250043"/>
    </source>
</evidence>
<evidence type="ECO:0000256" key="8">
    <source>
        <dbReference type="ARBA" id="ARBA00022989"/>
    </source>
</evidence>
<evidence type="ECO:0000256" key="12">
    <source>
        <dbReference type="ARBA" id="ARBA00023136"/>
    </source>
</evidence>
<keyword evidence="6" id="KW-0812">Transmembrane</keyword>
<dbReference type="GO" id="GO:0005506">
    <property type="term" value="F:iron ion binding"/>
    <property type="evidence" value="ECO:0007669"/>
    <property type="project" value="InterPro"/>
</dbReference>
<dbReference type="GO" id="GO:0016020">
    <property type="term" value="C:membrane"/>
    <property type="evidence" value="ECO:0007669"/>
    <property type="project" value="UniProtKB-SubCell"/>
</dbReference>
<dbReference type="InterPro" id="IPR017972">
    <property type="entry name" value="Cyt_P450_CS"/>
</dbReference>
<evidence type="ECO:0000256" key="13">
    <source>
        <dbReference type="PIRSR" id="PIRSR602401-1"/>
    </source>
</evidence>
<proteinExistence type="inferred from homology"/>
<keyword evidence="10 13" id="KW-0408">Iron</keyword>
<dbReference type="InterPro" id="IPR036396">
    <property type="entry name" value="Cyt_P450_sf"/>
</dbReference>
<dbReference type="GO" id="GO:0016705">
    <property type="term" value="F:oxidoreductase activity, acting on paired donors, with incorporation or reduction of molecular oxygen"/>
    <property type="evidence" value="ECO:0007669"/>
    <property type="project" value="InterPro"/>
</dbReference>
<evidence type="ECO:0000256" key="14">
    <source>
        <dbReference type="RuleBase" id="RU000461"/>
    </source>
</evidence>
<gene>
    <name evidence="15" type="ORF">OBBRIDRAFT_891826</name>
</gene>
<dbReference type="Gene3D" id="1.10.630.10">
    <property type="entry name" value="Cytochrome P450"/>
    <property type="match status" value="1"/>
</dbReference>
<dbReference type="GO" id="GO:0004497">
    <property type="term" value="F:monooxygenase activity"/>
    <property type="evidence" value="ECO:0007669"/>
    <property type="project" value="UniProtKB-KW"/>
</dbReference>
<name>A0A8E2AH60_9APHY</name>
<dbReference type="SUPFAM" id="SSF48264">
    <property type="entry name" value="Cytochrome P450"/>
    <property type="match status" value="1"/>
</dbReference>
<dbReference type="CDD" id="cd11065">
    <property type="entry name" value="CYP64-like"/>
    <property type="match status" value="1"/>
</dbReference>
<evidence type="ECO:0000256" key="6">
    <source>
        <dbReference type="ARBA" id="ARBA00022692"/>
    </source>
</evidence>
<keyword evidence="11 14" id="KW-0503">Monooxygenase</keyword>
<dbReference type="PRINTS" id="PR00463">
    <property type="entry name" value="EP450I"/>
</dbReference>
<evidence type="ECO:0000313" key="15">
    <source>
        <dbReference type="EMBL" id="OCH84376.1"/>
    </source>
</evidence>
<evidence type="ECO:0000256" key="2">
    <source>
        <dbReference type="ARBA" id="ARBA00004167"/>
    </source>
</evidence>
<evidence type="ECO:0000256" key="5">
    <source>
        <dbReference type="ARBA" id="ARBA00022617"/>
    </source>
</evidence>
<evidence type="ECO:0000256" key="7">
    <source>
        <dbReference type="ARBA" id="ARBA00022723"/>
    </source>
</evidence>
<keyword evidence="8" id="KW-1133">Transmembrane helix</keyword>
<dbReference type="GO" id="GO:0020037">
    <property type="term" value="F:heme binding"/>
    <property type="evidence" value="ECO:0007669"/>
    <property type="project" value="InterPro"/>
</dbReference>
<protein>
    <submittedName>
        <fullName evidence="15">Cytochrome P450</fullName>
    </submittedName>
</protein>
<feature type="binding site" description="axial binding residue" evidence="13">
    <location>
        <position position="442"/>
    </location>
    <ligand>
        <name>heme</name>
        <dbReference type="ChEBI" id="CHEBI:30413"/>
    </ligand>
    <ligandPart>
        <name>Fe</name>
        <dbReference type="ChEBI" id="CHEBI:18248"/>
    </ligandPart>
</feature>
<dbReference type="Proteomes" id="UP000250043">
    <property type="component" value="Unassembled WGS sequence"/>
</dbReference>
<evidence type="ECO:0000256" key="4">
    <source>
        <dbReference type="ARBA" id="ARBA00010617"/>
    </source>
</evidence>
<dbReference type="EMBL" id="KV722681">
    <property type="protein sequence ID" value="OCH84376.1"/>
    <property type="molecule type" value="Genomic_DNA"/>
</dbReference>
<dbReference type="InterPro" id="IPR002401">
    <property type="entry name" value="Cyt_P450_E_grp-I"/>
</dbReference>
<dbReference type="AlphaFoldDB" id="A0A8E2AH60"/>
<sequence length="512" mass="56702">MAFLLLDIVAAACALVLLVRLYQRERSPKLLLPPGPPRLPLLGNLFDVPNDGASKIYLQMGQKLGSDVVCLNAVGTYIVVLNSPSAVADLLEKRSTIYSDRPWMIMLCELIGLGWSMPLMPYGETWKLSRKMFHQEFSLGAVERYRQVELQGARNLLSRLLHQPEGFLEHIRHMAGAVIIRIAYGIEVQAHDDPYIRIAEEAIQAASAASTPGAYLVDALPILKHVPSWLPGTKFKQEAAEFRKWVDATLNSSYAVVQKQIASGDAPDCAATSLLETFGKNASGDLDTEHVIKSTLATIYLAGADTTVSTLATFFLAMALYPDVQVKAREELDAVLGGRRLPELSDQESMPYITSIMKESLRWKPVVPLNFPHRLTEDDVYRGYHLPKGSLVLANNWAILHDEDMYPDPSAFKPDRFMKDGKLDSEIRDPATAAFGFGRRICPGRYMAQDQLWIVIASVLATFEIGKEVDGNGQEIMPETDSLPGFLSHPRPFKCTIKPRSRAHAALVEAAT</sequence>
<dbReference type="InterPro" id="IPR001128">
    <property type="entry name" value="Cyt_P450"/>
</dbReference>
<accession>A0A8E2AH60</accession>
<comment type="subcellular location">
    <subcellularLocation>
        <location evidence="2">Membrane</location>
        <topology evidence="2">Single-pass membrane protein</topology>
    </subcellularLocation>
</comment>
<dbReference type="PANTHER" id="PTHR46300">
    <property type="entry name" value="P450, PUTATIVE (EUROFUNG)-RELATED-RELATED"/>
    <property type="match status" value="1"/>
</dbReference>